<name>A0ABP7V559_9FLAO</name>
<dbReference type="RefSeq" id="WP_345095702.1">
    <property type="nucleotide sequence ID" value="NZ_BAABCS010000031.1"/>
</dbReference>
<gene>
    <name evidence="2" type="ORF">GCM10022388_27790</name>
</gene>
<sequence length="540" mass="61398">MKKVFLALFLLTTCSFFAQSTDLDPFEINYSYVQLPTKPILDKKNRNYSFLISFDRSLLYNKSKYFIENQVTISGLEKREKNGYMSVEVMLQNPVVTKKEVTTRTVTSKDRNGVQSTRYYYTPVVSYSQQGNAKVVSGDGKINKIISFNGSNTIKGTETENYNQAQNGQYSLQSSIVNNYLNEVVNRLNNELNNEFGYPVKTGKDQFWILANKKHPEQAAEYNAYIQAKAVLDKMNFAEPVDGFEKELEEPINYFKSLSNKYTTDSKADRKIRYSAYYNLAKIYNYLDQPAKSNEWANILVTNDYDPGDGKTMIKENDNNIALFNVNQLKTRHFPVDTKNFIFEENVPQQQVYNSNPSYSQSAPYSIETDPNYTLAYILTIKKDTITGYMPKSRGLNLSDAVMVTVKDFQGKFSERSFKANEVNKLILSNGEEFATVTFKVSTDNGGVTLSGASKKFVKEMYAGKKMSVYQYFNGEIIVKAANESEGKSNASASWMLGPKKRFEELAAGCPELLARVDKKEFKNNLESILSFAQALDECK</sequence>
<dbReference type="EMBL" id="BAABCS010000031">
    <property type="protein sequence ID" value="GAA4059442.1"/>
    <property type="molecule type" value="Genomic_DNA"/>
</dbReference>
<evidence type="ECO:0000313" key="2">
    <source>
        <dbReference type="EMBL" id="GAA4059442.1"/>
    </source>
</evidence>
<feature type="chain" id="PRO_5045713683" description="DUF3857 domain-containing protein" evidence="1">
    <location>
        <begin position="19"/>
        <end position="540"/>
    </location>
</feature>
<evidence type="ECO:0000313" key="3">
    <source>
        <dbReference type="Proteomes" id="UP001500426"/>
    </source>
</evidence>
<keyword evidence="1" id="KW-0732">Signal</keyword>
<keyword evidence="3" id="KW-1185">Reference proteome</keyword>
<feature type="signal peptide" evidence="1">
    <location>
        <begin position="1"/>
        <end position="18"/>
    </location>
</feature>
<protein>
    <recommendedName>
        <fullName evidence="4">DUF3857 domain-containing protein</fullName>
    </recommendedName>
</protein>
<reference evidence="3" key="1">
    <citation type="journal article" date="2019" name="Int. J. Syst. Evol. Microbiol.">
        <title>The Global Catalogue of Microorganisms (GCM) 10K type strain sequencing project: providing services to taxonomists for standard genome sequencing and annotation.</title>
        <authorList>
            <consortium name="The Broad Institute Genomics Platform"/>
            <consortium name="The Broad Institute Genome Sequencing Center for Infectious Disease"/>
            <person name="Wu L."/>
            <person name="Ma J."/>
        </authorList>
    </citation>
    <scope>NUCLEOTIDE SEQUENCE [LARGE SCALE GENOMIC DNA]</scope>
    <source>
        <strain evidence="3">JCM 17068</strain>
    </source>
</reference>
<evidence type="ECO:0000256" key="1">
    <source>
        <dbReference type="SAM" id="SignalP"/>
    </source>
</evidence>
<dbReference type="Proteomes" id="UP001500426">
    <property type="component" value="Unassembled WGS sequence"/>
</dbReference>
<accession>A0ABP7V559</accession>
<evidence type="ECO:0008006" key="4">
    <source>
        <dbReference type="Google" id="ProtNLM"/>
    </source>
</evidence>
<organism evidence="2 3">
    <name type="scientific">Flavobacterium chungnamense</name>
    <dbReference type="NCBI Taxonomy" id="706182"/>
    <lineage>
        <taxon>Bacteria</taxon>
        <taxon>Pseudomonadati</taxon>
        <taxon>Bacteroidota</taxon>
        <taxon>Flavobacteriia</taxon>
        <taxon>Flavobacteriales</taxon>
        <taxon>Flavobacteriaceae</taxon>
        <taxon>Flavobacterium</taxon>
    </lineage>
</organism>
<proteinExistence type="predicted"/>
<comment type="caution">
    <text evidence="2">The sequence shown here is derived from an EMBL/GenBank/DDBJ whole genome shotgun (WGS) entry which is preliminary data.</text>
</comment>